<protein>
    <recommendedName>
        <fullName evidence="1">ScoMcrA-like N-terminal head domain-containing protein</fullName>
    </recommendedName>
</protein>
<gene>
    <name evidence="2" type="ORF">GCM10023320_84280</name>
</gene>
<dbReference type="InterPro" id="IPR058807">
    <property type="entry name" value="ScoMcrA_N"/>
</dbReference>
<evidence type="ECO:0000313" key="3">
    <source>
        <dbReference type="Proteomes" id="UP001500804"/>
    </source>
</evidence>
<sequence length="82" mass="8865">MSTPDVRADDVAGALDEFDALGRREFLSKYGFGPARSYFLVRDGKEYDSKAVVGAAHTRRHGVALTSGDFSGGEATVKRRVV</sequence>
<keyword evidence="3" id="KW-1185">Reference proteome</keyword>
<evidence type="ECO:0000259" key="1">
    <source>
        <dbReference type="Pfam" id="PF26345"/>
    </source>
</evidence>
<accession>A0ABP9PA73</accession>
<dbReference type="Proteomes" id="UP001500804">
    <property type="component" value="Unassembled WGS sequence"/>
</dbReference>
<evidence type="ECO:0000313" key="2">
    <source>
        <dbReference type="EMBL" id="GAA5143245.1"/>
    </source>
</evidence>
<name>A0ABP9PA73_9PSEU</name>
<proteinExistence type="predicted"/>
<feature type="domain" description="ScoMcrA-like N-terminal head" evidence="1">
    <location>
        <begin position="5"/>
        <end position="80"/>
    </location>
</feature>
<comment type="caution">
    <text evidence="2">The sequence shown here is derived from an EMBL/GenBank/DDBJ whole genome shotgun (WGS) entry which is preliminary data.</text>
</comment>
<dbReference type="EMBL" id="BAABJO010000071">
    <property type="protein sequence ID" value="GAA5143245.1"/>
    <property type="molecule type" value="Genomic_DNA"/>
</dbReference>
<dbReference type="RefSeq" id="WP_345613660.1">
    <property type="nucleotide sequence ID" value="NZ_BAABJO010000071.1"/>
</dbReference>
<dbReference type="Pfam" id="PF26345">
    <property type="entry name" value="ScoMcrA_N"/>
    <property type="match status" value="1"/>
</dbReference>
<organism evidence="2 3">
    <name type="scientific">Pseudonocardia adelaidensis</name>
    <dbReference type="NCBI Taxonomy" id="648754"/>
    <lineage>
        <taxon>Bacteria</taxon>
        <taxon>Bacillati</taxon>
        <taxon>Actinomycetota</taxon>
        <taxon>Actinomycetes</taxon>
        <taxon>Pseudonocardiales</taxon>
        <taxon>Pseudonocardiaceae</taxon>
        <taxon>Pseudonocardia</taxon>
    </lineage>
</organism>
<reference evidence="3" key="1">
    <citation type="journal article" date="2019" name="Int. J. Syst. Evol. Microbiol.">
        <title>The Global Catalogue of Microorganisms (GCM) 10K type strain sequencing project: providing services to taxonomists for standard genome sequencing and annotation.</title>
        <authorList>
            <consortium name="The Broad Institute Genomics Platform"/>
            <consortium name="The Broad Institute Genome Sequencing Center for Infectious Disease"/>
            <person name="Wu L."/>
            <person name="Ma J."/>
        </authorList>
    </citation>
    <scope>NUCLEOTIDE SEQUENCE [LARGE SCALE GENOMIC DNA]</scope>
    <source>
        <strain evidence="3">JCM 18302</strain>
    </source>
</reference>